<evidence type="ECO:0000256" key="5">
    <source>
        <dbReference type="ARBA" id="ARBA00022692"/>
    </source>
</evidence>
<dbReference type="GO" id="GO:0022857">
    <property type="term" value="F:transmembrane transporter activity"/>
    <property type="evidence" value="ECO:0007669"/>
    <property type="project" value="InterPro"/>
</dbReference>
<keyword evidence="4" id="KW-1003">Cell membrane</keyword>
<evidence type="ECO:0000256" key="2">
    <source>
        <dbReference type="ARBA" id="ARBA00008335"/>
    </source>
</evidence>
<dbReference type="CDD" id="cd17324">
    <property type="entry name" value="MFS_NepI_like"/>
    <property type="match status" value="1"/>
</dbReference>
<dbReference type="SUPFAM" id="SSF103473">
    <property type="entry name" value="MFS general substrate transporter"/>
    <property type="match status" value="1"/>
</dbReference>
<dbReference type="RefSeq" id="WP_126660741.1">
    <property type="nucleotide sequence ID" value="NZ_RYYR01000043.1"/>
</dbReference>
<dbReference type="GO" id="GO:0005886">
    <property type="term" value="C:plasma membrane"/>
    <property type="evidence" value="ECO:0007669"/>
    <property type="project" value="UniProtKB-SubCell"/>
</dbReference>
<organism evidence="10 11">
    <name type="scientific">Lysinibacillus antri</name>
    <dbReference type="NCBI Taxonomy" id="2498145"/>
    <lineage>
        <taxon>Bacteria</taxon>
        <taxon>Bacillati</taxon>
        <taxon>Bacillota</taxon>
        <taxon>Bacilli</taxon>
        <taxon>Bacillales</taxon>
        <taxon>Bacillaceae</taxon>
        <taxon>Lysinibacillus</taxon>
    </lineage>
</organism>
<dbReference type="PANTHER" id="PTHR43271">
    <property type="entry name" value="BLL2771 PROTEIN"/>
    <property type="match status" value="1"/>
</dbReference>
<feature type="transmembrane region" description="Helical" evidence="8">
    <location>
        <begin position="141"/>
        <end position="162"/>
    </location>
</feature>
<dbReference type="AlphaFoldDB" id="A0A432L6Z3"/>
<evidence type="ECO:0000256" key="8">
    <source>
        <dbReference type="SAM" id="Phobius"/>
    </source>
</evidence>
<feature type="transmembrane region" description="Helical" evidence="8">
    <location>
        <begin position="80"/>
        <end position="97"/>
    </location>
</feature>
<reference evidence="10 11" key="1">
    <citation type="submission" date="2018-12" db="EMBL/GenBank/DDBJ databases">
        <title>Lysinibacillus antri sp. nov., isolated from a cave soil.</title>
        <authorList>
            <person name="Narsing Rao M.P."/>
            <person name="Zhang H."/>
            <person name="Dong Z.-Y."/>
            <person name="Niu X.-K."/>
            <person name="Zhang K."/>
            <person name="Fang B.-Z."/>
            <person name="Kang Y.-Q."/>
            <person name="Xiao M."/>
            <person name="Li W.-J."/>
        </authorList>
    </citation>
    <scope>NUCLEOTIDE SEQUENCE [LARGE SCALE GENOMIC DNA]</scope>
    <source>
        <strain evidence="10 11">SYSU K30002</strain>
    </source>
</reference>
<dbReference type="Gene3D" id="1.20.1250.20">
    <property type="entry name" value="MFS general substrate transporter like domains"/>
    <property type="match status" value="1"/>
</dbReference>
<proteinExistence type="inferred from homology"/>
<feature type="transmembrane region" description="Helical" evidence="8">
    <location>
        <begin position="54"/>
        <end position="73"/>
    </location>
</feature>
<comment type="caution">
    <text evidence="10">The sequence shown here is derived from an EMBL/GenBank/DDBJ whole genome shotgun (WGS) entry which is preliminary data.</text>
</comment>
<keyword evidence="5 8" id="KW-0812">Transmembrane</keyword>
<feature type="transmembrane region" description="Helical" evidence="8">
    <location>
        <begin position="218"/>
        <end position="240"/>
    </location>
</feature>
<feature type="domain" description="Major facilitator superfamily (MFS) profile" evidence="9">
    <location>
        <begin position="16"/>
        <end position="395"/>
    </location>
</feature>
<evidence type="ECO:0000256" key="3">
    <source>
        <dbReference type="ARBA" id="ARBA00022448"/>
    </source>
</evidence>
<sequence>MYTKGYELKDKQFWIVVMSLGLASMFTFAAFYSFQPLLPVLTKSYDISVSYSSMSMSITTVSLIIGLIVLGFLSDRNGRVLFIKLSIFLSILPFIIIPFMDSYFIIVVLRFIQGFTLAGVPAAALAYIGEEIDAKSSSLATALYISTNALGGMIGRIVAGFVAERYNWQLSLSLIVIFGIIVLIIVLITLPKSKNFISRNRSFKEDLIGFSYHLRNPALLLMFGLGIVLQVTFTGTWTYLPFHLSSPPFSLSLETISYIYFAYAFGILGAPIASWLSNRFTLEKIRVVAILILIIGVACTLHASLLVVLIGLCILCFGFFTAHSLTAASVSRTATHLKGSASSLYLVAYYIGVASGSTLIGPLWDLWKWQGIIYFTLALPIIYLVFLQFSLKLIQNKHANLAYRNTSE</sequence>
<keyword evidence="3" id="KW-0813">Transport</keyword>
<comment type="similarity">
    <text evidence="2">Belongs to the major facilitator superfamily.</text>
</comment>
<feature type="transmembrane region" description="Helical" evidence="8">
    <location>
        <begin position="12"/>
        <end position="34"/>
    </location>
</feature>
<dbReference type="InterPro" id="IPR020846">
    <property type="entry name" value="MFS_dom"/>
</dbReference>
<evidence type="ECO:0000256" key="1">
    <source>
        <dbReference type="ARBA" id="ARBA00004651"/>
    </source>
</evidence>
<dbReference type="Proteomes" id="UP000287910">
    <property type="component" value="Unassembled WGS sequence"/>
</dbReference>
<dbReference type="InterPro" id="IPR011701">
    <property type="entry name" value="MFS"/>
</dbReference>
<keyword evidence="7 8" id="KW-0472">Membrane</keyword>
<dbReference type="PANTHER" id="PTHR43271:SF1">
    <property type="entry name" value="INNER MEMBRANE TRANSPORT PROTEIN YNFM"/>
    <property type="match status" value="1"/>
</dbReference>
<feature type="transmembrane region" description="Helical" evidence="8">
    <location>
        <begin position="260"/>
        <end position="278"/>
    </location>
</feature>
<evidence type="ECO:0000256" key="7">
    <source>
        <dbReference type="ARBA" id="ARBA00023136"/>
    </source>
</evidence>
<evidence type="ECO:0000256" key="6">
    <source>
        <dbReference type="ARBA" id="ARBA00022989"/>
    </source>
</evidence>
<feature type="transmembrane region" description="Helical" evidence="8">
    <location>
        <begin position="285"/>
        <end position="303"/>
    </location>
</feature>
<accession>A0A432L6Z3</accession>
<evidence type="ECO:0000313" key="11">
    <source>
        <dbReference type="Proteomes" id="UP000287910"/>
    </source>
</evidence>
<comment type="subcellular location">
    <subcellularLocation>
        <location evidence="1">Cell membrane</location>
        <topology evidence="1">Multi-pass membrane protein</topology>
    </subcellularLocation>
</comment>
<evidence type="ECO:0000313" key="10">
    <source>
        <dbReference type="EMBL" id="RUL46946.1"/>
    </source>
</evidence>
<dbReference type="Pfam" id="PF07690">
    <property type="entry name" value="MFS_1"/>
    <property type="match status" value="1"/>
</dbReference>
<evidence type="ECO:0000256" key="4">
    <source>
        <dbReference type="ARBA" id="ARBA00022475"/>
    </source>
</evidence>
<feature type="transmembrane region" description="Helical" evidence="8">
    <location>
        <begin position="168"/>
        <end position="190"/>
    </location>
</feature>
<keyword evidence="6 8" id="KW-1133">Transmembrane helix</keyword>
<feature type="transmembrane region" description="Helical" evidence="8">
    <location>
        <begin position="309"/>
        <end position="330"/>
    </location>
</feature>
<dbReference type="EMBL" id="RYYR01000043">
    <property type="protein sequence ID" value="RUL46946.1"/>
    <property type="molecule type" value="Genomic_DNA"/>
</dbReference>
<gene>
    <name evidence="10" type="ORF">EK386_18910</name>
</gene>
<feature type="transmembrane region" description="Helical" evidence="8">
    <location>
        <begin position="342"/>
        <end position="360"/>
    </location>
</feature>
<dbReference type="InterPro" id="IPR036259">
    <property type="entry name" value="MFS_trans_sf"/>
</dbReference>
<evidence type="ECO:0000259" key="9">
    <source>
        <dbReference type="PROSITE" id="PS50850"/>
    </source>
</evidence>
<feature type="transmembrane region" description="Helical" evidence="8">
    <location>
        <begin position="372"/>
        <end position="394"/>
    </location>
</feature>
<protein>
    <submittedName>
        <fullName evidence="10">MFS transporter</fullName>
    </submittedName>
</protein>
<name>A0A432L6Z3_9BACI</name>
<dbReference type="PROSITE" id="PS50850">
    <property type="entry name" value="MFS"/>
    <property type="match status" value="1"/>
</dbReference>
<keyword evidence="11" id="KW-1185">Reference proteome</keyword>
<feature type="transmembrane region" description="Helical" evidence="8">
    <location>
        <begin position="103"/>
        <end position="129"/>
    </location>
</feature>